<dbReference type="InterPro" id="IPR006828">
    <property type="entry name" value="ASC_dom"/>
</dbReference>
<dbReference type="Gene3D" id="2.60.40.10">
    <property type="entry name" value="Immunoglobulins"/>
    <property type="match status" value="1"/>
</dbReference>
<dbReference type="Pfam" id="PF16561">
    <property type="entry name" value="AMPK1_CBM"/>
    <property type="match status" value="1"/>
</dbReference>
<sequence length="338" mass="37722">MGQPNSRESKFSKRDKSESNAASRKSSLTTPAATTHSVGMRTAGIRENVLQQPSQYRDPLGDAIITQRRIAERKQDGSSSSTTTHTATNTTATTTINTTTNTTAAAGGTTKKYPVVLRYADKNARALLDRKKKIFVAVETLQWQPLQMTPSEDSFYTILELPQGTHRYRFIVDGKNMVDKSQPIADSPGQQQQQNDKHTNDADYDNNTNSELAVNLLELNDALLLTREDEEIMDDGEGWGQEQIIFEESRKYPPLVPVHLRYTPLNTPPNAVRCTRDGVVSAAGEVMPPEHLPLPLNVTINHVYFQRREDHSVMGLTTRYCNKYTTVVYYAKMGTPSG</sequence>
<dbReference type="EMBL" id="NBCO01000013">
    <property type="protein sequence ID" value="ORC89265.1"/>
    <property type="molecule type" value="Genomic_DNA"/>
</dbReference>
<feature type="compositionally biased region" description="Polar residues" evidence="2">
    <location>
        <begin position="19"/>
        <end position="37"/>
    </location>
</feature>
<dbReference type="AlphaFoldDB" id="A0A1X0NX44"/>
<evidence type="ECO:0000256" key="1">
    <source>
        <dbReference type="ARBA" id="ARBA00010926"/>
    </source>
</evidence>
<evidence type="ECO:0000256" key="2">
    <source>
        <dbReference type="SAM" id="MobiDB-lite"/>
    </source>
</evidence>
<dbReference type="Gene3D" id="6.20.250.60">
    <property type="match status" value="1"/>
</dbReference>
<feature type="region of interest" description="Disordered" evidence="2">
    <location>
        <begin position="179"/>
        <end position="207"/>
    </location>
</feature>
<feature type="region of interest" description="Disordered" evidence="2">
    <location>
        <begin position="1"/>
        <end position="41"/>
    </location>
</feature>
<dbReference type="RefSeq" id="XP_028883331.1">
    <property type="nucleotide sequence ID" value="XM_029025485.1"/>
</dbReference>
<feature type="domain" description="Association with the SNF1 complex (ASC)" evidence="3">
    <location>
        <begin position="211"/>
        <end position="333"/>
    </location>
</feature>
<dbReference type="SMART" id="SM01010">
    <property type="entry name" value="AMPKBI"/>
    <property type="match status" value="1"/>
</dbReference>
<dbReference type="GO" id="GO:0007165">
    <property type="term" value="P:signal transduction"/>
    <property type="evidence" value="ECO:0007669"/>
    <property type="project" value="TreeGrafter"/>
</dbReference>
<feature type="region of interest" description="Disordered" evidence="2">
    <location>
        <begin position="71"/>
        <end position="95"/>
    </location>
</feature>
<keyword evidence="4" id="KW-0808">Transferase</keyword>
<gene>
    <name evidence="4" type="ORF">TM35_000132690</name>
</gene>
<dbReference type="PANTHER" id="PTHR10343:SF84">
    <property type="entry name" value="5'-AMP-ACTIVATED PROTEIN KINASE SUBUNIT BETA-1"/>
    <property type="match status" value="1"/>
</dbReference>
<dbReference type="CDD" id="cd02859">
    <property type="entry name" value="E_set_AMPKbeta_like_N"/>
    <property type="match status" value="1"/>
</dbReference>
<dbReference type="STRING" id="67003.A0A1X0NX44"/>
<dbReference type="GO" id="GO:0031588">
    <property type="term" value="C:nucleotide-activated protein kinase complex"/>
    <property type="evidence" value="ECO:0007669"/>
    <property type="project" value="TreeGrafter"/>
</dbReference>
<feature type="compositionally biased region" description="Low complexity" evidence="2">
    <location>
        <begin position="82"/>
        <end position="95"/>
    </location>
</feature>
<dbReference type="GO" id="GO:0019901">
    <property type="term" value="F:protein kinase binding"/>
    <property type="evidence" value="ECO:0007669"/>
    <property type="project" value="TreeGrafter"/>
</dbReference>
<keyword evidence="5" id="KW-1185">Reference proteome</keyword>
<dbReference type="InterPro" id="IPR032640">
    <property type="entry name" value="AMPK1_CBM"/>
</dbReference>
<dbReference type="PANTHER" id="PTHR10343">
    <property type="entry name" value="5'-AMP-ACTIVATED PROTEIN KINASE , BETA SUBUNIT"/>
    <property type="match status" value="1"/>
</dbReference>
<organism evidence="4 5">
    <name type="scientific">Trypanosoma theileri</name>
    <dbReference type="NCBI Taxonomy" id="67003"/>
    <lineage>
        <taxon>Eukaryota</taxon>
        <taxon>Discoba</taxon>
        <taxon>Euglenozoa</taxon>
        <taxon>Kinetoplastea</taxon>
        <taxon>Metakinetoplastina</taxon>
        <taxon>Trypanosomatida</taxon>
        <taxon>Trypanosomatidae</taxon>
        <taxon>Trypanosoma</taxon>
    </lineage>
</organism>
<dbReference type="SUPFAM" id="SSF160219">
    <property type="entry name" value="AMPKBI-like"/>
    <property type="match status" value="1"/>
</dbReference>
<accession>A0A1X0NX44</accession>
<dbReference type="OrthoDB" id="531008at2759"/>
<name>A0A1X0NX44_9TRYP</name>
<reference evidence="4 5" key="1">
    <citation type="submission" date="2017-03" db="EMBL/GenBank/DDBJ databases">
        <title>An alternative strategy for trypanosome survival in the mammalian bloodstream revealed through genome and transcriptome analysis of the ubiquitous bovine parasite Trypanosoma (Megatrypanum) theileri.</title>
        <authorList>
            <person name="Kelly S."/>
            <person name="Ivens A."/>
            <person name="Mott A."/>
            <person name="O'Neill E."/>
            <person name="Emms D."/>
            <person name="Macleod O."/>
            <person name="Voorheis P."/>
            <person name="Matthews J."/>
            <person name="Matthews K."/>
            <person name="Carrington M."/>
        </authorList>
    </citation>
    <scope>NUCLEOTIDE SEQUENCE [LARGE SCALE GENOMIC DNA]</scope>
    <source>
        <strain evidence="4">Edinburgh</strain>
    </source>
</reference>
<feature type="compositionally biased region" description="Basic and acidic residues" evidence="2">
    <location>
        <begin position="7"/>
        <end position="18"/>
    </location>
</feature>
<dbReference type="GeneID" id="39985265"/>
<comment type="similarity">
    <text evidence="1">Belongs to the 5'-AMP-activated protein kinase beta subunit family.</text>
</comment>
<dbReference type="InterPro" id="IPR013783">
    <property type="entry name" value="Ig-like_fold"/>
</dbReference>
<evidence type="ECO:0000259" key="3">
    <source>
        <dbReference type="SMART" id="SM01010"/>
    </source>
</evidence>
<keyword evidence="4" id="KW-0418">Kinase</keyword>
<dbReference type="Proteomes" id="UP000192257">
    <property type="component" value="Unassembled WGS sequence"/>
</dbReference>
<evidence type="ECO:0000313" key="5">
    <source>
        <dbReference type="Proteomes" id="UP000192257"/>
    </source>
</evidence>
<dbReference type="VEuPathDB" id="TriTrypDB:TM35_000132690"/>
<dbReference type="SUPFAM" id="SSF81296">
    <property type="entry name" value="E set domains"/>
    <property type="match status" value="1"/>
</dbReference>
<dbReference type="GO" id="GO:0005634">
    <property type="term" value="C:nucleus"/>
    <property type="evidence" value="ECO:0007669"/>
    <property type="project" value="TreeGrafter"/>
</dbReference>
<dbReference type="GO" id="GO:0005737">
    <property type="term" value="C:cytoplasm"/>
    <property type="evidence" value="ECO:0007669"/>
    <property type="project" value="TreeGrafter"/>
</dbReference>
<dbReference type="Pfam" id="PF04739">
    <property type="entry name" value="AMPKBI"/>
    <property type="match status" value="1"/>
</dbReference>
<dbReference type="InterPro" id="IPR037256">
    <property type="entry name" value="ASC_dom_sf"/>
</dbReference>
<dbReference type="InterPro" id="IPR014756">
    <property type="entry name" value="Ig_E-set"/>
</dbReference>
<dbReference type="InterPro" id="IPR050827">
    <property type="entry name" value="CRP1_MDG1_kinase"/>
</dbReference>
<dbReference type="GO" id="GO:0016301">
    <property type="term" value="F:kinase activity"/>
    <property type="evidence" value="ECO:0007669"/>
    <property type="project" value="UniProtKB-KW"/>
</dbReference>
<proteinExistence type="inferred from homology"/>
<comment type="caution">
    <text evidence="4">The sequence shown here is derived from an EMBL/GenBank/DDBJ whole genome shotgun (WGS) entry which is preliminary data.</text>
</comment>
<protein>
    <submittedName>
        <fullName evidence="4">5-AMP-activated protein kinase, regulatory beta subunit</fullName>
    </submittedName>
</protein>
<evidence type="ECO:0000313" key="4">
    <source>
        <dbReference type="EMBL" id="ORC89265.1"/>
    </source>
</evidence>